<dbReference type="InterPro" id="IPR009078">
    <property type="entry name" value="Ferritin-like_SF"/>
</dbReference>
<evidence type="ECO:0000313" key="2">
    <source>
        <dbReference type="Proteomes" id="UP001597018"/>
    </source>
</evidence>
<gene>
    <name evidence="1" type="primary">paaC</name>
    <name evidence="1" type="ORF">ACFQ16_01720</name>
</gene>
<dbReference type="InterPro" id="IPR012347">
    <property type="entry name" value="Ferritin-like"/>
</dbReference>
<dbReference type="EC" id="1.14.13.149" evidence="1"/>
<keyword evidence="1" id="KW-0560">Oxidoreductase</keyword>
<accession>A0ABW3FIY9</accession>
<dbReference type="GO" id="GO:0097266">
    <property type="term" value="F:phenylacetyl-CoA 1,2-epoxidase activity"/>
    <property type="evidence" value="ECO:0007669"/>
    <property type="project" value="UniProtKB-EC"/>
</dbReference>
<keyword evidence="2" id="KW-1185">Reference proteome</keyword>
<name>A0ABW3FIY9_9PSEU</name>
<dbReference type="InterPro" id="IPR007814">
    <property type="entry name" value="PaaA_PaaC"/>
</dbReference>
<proteinExistence type="predicted"/>
<dbReference type="EMBL" id="JBHTIW010000001">
    <property type="protein sequence ID" value="MFD0918451.1"/>
    <property type="molecule type" value="Genomic_DNA"/>
</dbReference>
<organism evidence="1 2">
    <name type="scientific">Saccharopolyspora rosea</name>
    <dbReference type="NCBI Taxonomy" id="524884"/>
    <lineage>
        <taxon>Bacteria</taxon>
        <taxon>Bacillati</taxon>
        <taxon>Actinomycetota</taxon>
        <taxon>Actinomycetes</taxon>
        <taxon>Pseudonocardiales</taxon>
        <taxon>Pseudonocardiaceae</taxon>
        <taxon>Saccharopolyspora</taxon>
    </lineage>
</organism>
<evidence type="ECO:0000313" key="1">
    <source>
        <dbReference type="EMBL" id="MFD0918451.1"/>
    </source>
</evidence>
<dbReference type="Gene3D" id="1.20.1260.10">
    <property type="match status" value="1"/>
</dbReference>
<comment type="caution">
    <text evidence="1">The sequence shown here is derived from an EMBL/GenBank/DDBJ whole genome shotgun (WGS) entry which is preliminary data.</text>
</comment>
<dbReference type="SUPFAM" id="SSF47240">
    <property type="entry name" value="Ferritin-like"/>
    <property type="match status" value="1"/>
</dbReference>
<dbReference type="InterPro" id="IPR052703">
    <property type="entry name" value="Aromatic_CoA_ox/epox"/>
</dbReference>
<dbReference type="Proteomes" id="UP001597018">
    <property type="component" value="Unassembled WGS sequence"/>
</dbReference>
<dbReference type="PANTHER" id="PTHR30458:SF0">
    <property type="entry name" value="1,2-PHENYLACETYL-COA EPOXIDASE, SUBUNIT C"/>
    <property type="match status" value="1"/>
</dbReference>
<dbReference type="RefSeq" id="WP_263249932.1">
    <property type="nucleotide sequence ID" value="NZ_BAABLT010000022.1"/>
</dbReference>
<dbReference type="NCBIfam" id="TIGR02158">
    <property type="entry name" value="PA_CoA_Oxy3"/>
    <property type="match status" value="1"/>
</dbReference>
<protein>
    <submittedName>
        <fullName evidence="1">1,2-phenylacetyl-CoA epoxidase subunit PaaC</fullName>
        <ecNumber evidence="1">1.14.13.149</ecNumber>
    </submittedName>
</protein>
<dbReference type="PANTHER" id="PTHR30458">
    <property type="entry name" value="PHENYLACETIC ACID DEGRADATION PROTEIN PAA"/>
    <property type="match status" value="1"/>
</dbReference>
<reference evidence="2" key="1">
    <citation type="journal article" date="2019" name="Int. J. Syst. Evol. Microbiol.">
        <title>The Global Catalogue of Microorganisms (GCM) 10K type strain sequencing project: providing services to taxonomists for standard genome sequencing and annotation.</title>
        <authorList>
            <consortium name="The Broad Institute Genomics Platform"/>
            <consortium name="The Broad Institute Genome Sequencing Center for Infectious Disease"/>
            <person name="Wu L."/>
            <person name="Ma J."/>
        </authorList>
    </citation>
    <scope>NUCLEOTIDE SEQUENCE [LARGE SCALE GENOMIC DNA]</scope>
    <source>
        <strain evidence="2">CCUG 56401</strain>
    </source>
</reference>
<dbReference type="InterPro" id="IPR011882">
    <property type="entry name" value="PaaC"/>
</dbReference>
<dbReference type="Pfam" id="PF05138">
    <property type="entry name" value="PaaA_PaaC"/>
    <property type="match status" value="1"/>
</dbReference>
<sequence length="293" mass="31651">MSTSGVSASGAQRWIVGAPETSTVDRSVPGGVSTEDLARYCLMLGDDALVLGHRLAEWGAGVPELEEAPVLASVTANLLDQARELLRRAAEVEGLGRDEDRLAYFRPAAEFRNVRLVEIDCGPGQGGDFAATVARLLVFAAWRTEVFGRLARGRDPVLAALAAGYRTSLARYRDHAAQWVIRLADSNADSRRRMLAGLQRVWPLTGELFVPNPAEARLADVGCAVDPSRVRDDVSGFLAEVFSVARLDRPDPAEFASFARPGGRDGVHTGPMEFLLADLQYPARSGQVPERTP</sequence>